<dbReference type="Gene3D" id="2.60.120.10">
    <property type="entry name" value="Jelly Rolls"/>
    <property type="match status" value="1"/>
</dbReference>
<evidence type="ECO:0000313" key="2">
    <source>
        <dbReference type="EMBL" id="USV03053.1"/>
    </source>
</evidence>
<keyword evidence="3" id="KW-1185">Reference proteome</keyword>
<dbReference type="EMBL" id="CP074347">
    <property type="protein sequence ID" value="USV03053.1"/>
    <property type="molecule type" value="Genomic_DNA"/>
</dbReference>
<dbReference type="GeneID" id="75022615"/>
<reference evidence="2" key="1">
    <citation type="journal article" date="2022" name="BMC Genomics">
        <title>Genome sequence of the entomopathogenic Serratia entomophila isolate 626 and characterisation of the species specific itaconate degradation pathway.</title>
        <authorList>
            <person name="Vaughan A.L."/>
            <person name="Altermann E."/>
            <person name="Glare T.R."/>
            <person name="Hurst M.R.H."/>
        </authorList>
    </citation>
    <scope>NUCLEOTIDE SEQUENCE</scope>
    <source>
        <strain evidence="2">626</strain>
    </source>
</reference>
<evidence type="ECO:0000259" key="1">
    <source>
        <dbReference type="Pfam" id="PF07883"/>
    </source>
</evidence>
<name>A0ABY5CZZ8_9GAMM</name>
<accession>A0ABY5CZZ8</accession>
<proteinExistence type="predicted"/>
<dbReference type="InterPro" id="IPR014710">
    <property type="entry name" value="RmlC-like_jellyroll"/>
</dbReference>
<evidence type="ECO:0000313" key="3">
    <source>
        <dbReference type="Proteomes" id="UP001056873"/>
    </source>
</evidence>
<sequence>MACASWDGAAYPQYPACAPMIGVLRISVPPHTVLAWHHHPVPAVGYLLSGELTIEKKDGNQQKTFVRGEAIAEVVNSVHRGIAGAEPVELLVFYAGGVGIPLSIICEA</sequence>
<organism evidence="2 3">
    <name type="scientific">Serratia entomophila</name>
    <dbReference type="NCBI Taxonomy" id="42906"/>
    <lineage>
        <taxon>Bacteria</taxon>
        <taxon>Pseudomonadati</taxon>
        <taxon>Pseudomonadota</taxon>
        <taxon>Gammaproteobacteria</taxon>
        <taxon>Enterobacterales</taxon>
        <taxon>Yersiniaceae</taxon>
        <taxon>Serratia</taxon>
    </lineage>
</organism>
<protein>
    <submittedName>
        <fullName evidence="2">Cupin domain-containing protein</fullName>
    </submittedName>
</protein>
<dbReference type="SUPFAM" id="SSF51182">
    <property type="entry name" value="RmlC-like cupins"/>
    <property type="match status" value="1"/>
</dbReference>
<gene>
    <name evidence="2" type="ORF">KFQ06_11335</name>
</gene>
<dbReference type="RefSeq" id="WP_234591026.1">
    <property type="nucleotide sequence ID" value="NZ_CAMIPD010000001.1"/>
</dbReference>
<dbReference type="InterPro" id="IPR011051">
    <property type="entry name" value="RmlC_Cupin_sf"/>
</dbReference>
<dbReference type="InterPro" id="IPR013096">
    <property type="entry name" value="Cupin_2"/>
</dbReference>
<dbReference type="Proteomes" id="UP001056873">
    <property type="component" value="Chromosome"/>
</dbReference>
<dbReference type="Pfam" id="PF07883">
    <property type="entry name" value="Cupin_2"/>
    <property type="match status" value="1"/>
</dbReference>
<feature type="domain" description="Cupin type-2" evidence="1">
    <location>
        <begin position="26"/>
        <end position="94"/>
    </location>
</feature>
<dbReference type="CDD" id="cd02236">
    <property type="entry name" value="cupin_CV2614-like"/>
    <property type="match status" value="1"/>
</dbReference>